<proteinExistence type="predicted"/>
<dbReference type="InterPro" id="IPR043519">
    <property type="entry name" value="NT_sf"/>
</dbReference>
<accession>A0A3E3DS98</accession>
<dbReference type="Gene3D" id="3.30.460.10">
    <property type="entry name" value="Beta Polymerase, domain 2"/>
    <property type="match status" value="1"/>
</dbReference>
<reference evidence="1 2" key="1">
    <citation type="submission" date="2018-08" db="EMBL/GenBank/DDBJ databases">
        <title>A genome reference for cultivated species of the human gut microbiota.</title>
        <authorList>
            <person name="Zou Y."/>
            <person name="Xue W."/>
            <person name="Luo G."/>
        </authorList>
    </citation>
    <scope>NUCLEOTIDE SEQUENCE [LARGE SCALE GENOMIC DNA]</scope>
    <source>
        <strain evidence="1 2">AF19-13AC</strain>
    </source>
</reference>
<comment type="caution">
    <text evidence="1">The sequence shown here is derived from an EMBL/GenBank/DDBJ whole genome shotgun (WGS) entry which is preliminary data.</text>
</comment>
<dbReference type="Proteomes" id="UP000261023">
    <property type="component" value="Unassembled WGS sequence"/>
</dbReference>
<dbReference type="SUPFAM" id="SSF81301">
    <property type="entry name" value="Nucleotidyltransferase"/>
    <property type="match status" value="1"/>
</dbReference>
<dbReference type="AlphaFoldDB" id="A0A3E3DS98"/>
<dbReference type="InterPro" id="IPR007530">
    <property type="entry name" value="Aminoglycoside_adenylylTfrase"/>
</dbReference>
<dbReference type="EMBL" id="QTJW01000003">
    <property type="protein sequence ID" value="RGD71859.1"/>
    <property type="molecule type" value="Genomic_DNA"/>
</dbReference>
<dbReference type="SUPFAM" id="SSF81631">
    <property type="entry name" value="PAP/OAS1 substrate-binding domain"/>
    <property type="match status" value="1"/>
</dbReference>
<dbReference type="Pfam" id="PF04439">
    <property type="entry name" value="Adenyl_transf"/>
    <property type="match status" value="1"/>
</dbReference>
<sequence>MGESELRKKECNGDIQERTGRYNGLIEKLIQWGNRDVRVYLALIIGSQARSDHPADEFSDLDVIIAVDDSRYFMESNEWLEAIGTYYITFNERTVNGDDEKRVLFEEALDVDFVILSRERLEYAVKNNELDILKRGYRVLIDKIGIGAEALPLADDKPVPVILSERDYTNIVNDFWYHAVWAKKKLLRGELWMAKSCIDNYMKGLLFKIVECHAHAINGPDYDTWHGGRFFDEWAGDWIVERLSSCYSYYETGDAERALSSTMDLFRDVAVETADRMEYRYPAEADSYAAGWVLQRNERKASE</sequence>
<organism evidence="1 2">
    <name type="scientific">Hungatella hathewayi</name>
    <dbReference type="NCBI Taxonomy" id="154046"/>
    <lineage>
        <taxon>Bacteria</taxon>
        <taxon>Bacillati</taxon>
        <taxon>Bacillota</taxon>
        <taxon>Clostridia</taxon>
        <taxon>Lachnospirales</taxon>
        <taxon>Lachnospiraceae</taxon>
        <taxon>Hungatella</taxon>
    </lineage>
</organism>
<gene>
    <name evidence="1" type="ORF">DWX31_04675</name>
</gene>
<evidence type="ECO:0008006" key="3">
    <source>
        <dbReference type="Google" id="ProtNLM"/>
    </source>
</evidence>
<dbReference type="OrthoDB" id="9776406at2"/>
<name>A0A3E3DS98_9FIRM</name>
<evidence type="ECO:0000313" key="1">
    <source>
        <dbReference type="EMBL" id="RGD71859.1"/>
    </source>
</evidence>
<dbReference type="Gene3D" id="1.20.120.330">
    <property type="entry name" value="Nucleotidyltransferases domain 2"/>
    <property type="match status" value="1"/>
</dbReference>
<evidence type="ECO:0000313" key="2">
    <source>
        <dbReference type="Proteomes" id="UP000261023"/>
    </source>
</evidence>
<protein>
    <recommendedName>
        <fullName evidence="3">Aminoglycoside 6-adenylyltransferase</fullName>
    </recommendedName>
</protein>